<comment type="caution">
    <text evidence="7">The sequence shown here is derived from an EMBL/GenBank/DDBJ whole genome shotgun (WGS) entry which is preliminary data.</text>
</comment>
<feature type="transmembrane region" description="Helical" evidence="6">
    <location>
        <begin position="74"/>
        <end position="92"/>
    </location>
</feature>
<feature type="transmembrane region" description="Helical" evidence="6">
    <location>
        <begin position="153"/>
        <end position="172"/>
    </location>
</feature>
<feature type="transmembrane region" description="Helical" evidence="6">
    <location>
        <begin position="6"/>
        <end position="29"/>
    </location>
</feature>
<proteinExistence type="predicted"/>
<evidence type="ECO:0000256" key="2">
    <source>
        <dbReference type="ARBA" id="ARBA00022475"/>
    </source>
</evidence>
<accession>A0A133NB16</accession>
<keyword evidence="4 6" id="KW-1133">Transmembrane helix</keyword>
<comment type="subcellular location">
    <subcellularLocation>
        <location evidence="1">Cell membrane</location>
        <topology evidence="1">Multi-pass membrane protein</topology>
    </subcellularLocation>
</comment>
<feature type="transmembrane region" description="Helical" evidence="6">
    <location>
        <begin position="184"/>
        <end position="205"/>
    </location>
</feature>
<protein>
    <recommendedName>
        <fullName evidence="9">Translocator protein, LysE family</fullName>
    </recommendedName>
</protein>
<evidence type="ECO:0000256" key="4">
    <source>
        <dbReference type="ARBA" id="ARBA00022989"/>
    </source>
</evidence>
<dbReference type="STRING" id="134605.HMPREF3206_01389"/>
<dbReference type="PATRIC" id="fig|134605.3.peg.1375"/>
<dbReference type="GO" id="GO:0006865">
    <property type="term" value="P:amino acid transport"/>
    <property type="evidence" value="ECO:0007669"/>
    <property type="project" value="InterPro"/>
</dbReference>
<evidence type="ECO:0000256" key="1">
    <source>
        <dbReference type="ARBA" id="ARBA00004651"/>
    </source>
</evidence>
<evidence type="ECO:0000256" key="3">
    <source>
        <dbReference type="ARBA" id="ARBA00022692"/>
    </source>
</evidence>
<keyword evidence="5 6" id="KW-0472">Membrane</keyword>
<reference evidence="8" key="1">
    <citation type="submission" date="2016-01" db="EMBL/GenBank/DDBJ databases">
        <authorList>
            <person name="Mitreva M."/>
            <person name="Pepin K.H."/>
            <person name="Mihindukulasuriya K.A."/>
            <person name="Fulton R."/>
            <person name="Fronick C."/>
            <person name="O'Laughlin M."/>
            <person name="Miner T."/>
            <person name="Herter B."/>
            <person name="Rosa B.A."/>
            <person name="Cordes M."/>
            <person name="Tomlinson C."/>
            <person name="Wollam A."/>
            <person name="Palsikar V.B."/>
            <person name="Mardis E.R."/>
            <person name="Wilson R.K."/>
        </authorList>
    </citation>
    <scope>NUCLEOTIDE SEQUENCE [LARGE SCALE GENOMIC DNA]</scope>
    <source>
        <strain evidence="8">CMW8396</strain>
    </source>
</reference>
<keyword evidence="2" id="KW-1003">Cell membrane</keyword>
<gene>
    <name evidence="7" type="ORF">HMPREF3206_01389</name>
</gene>
<keyword evidence="8" id="KW-1185">Reference proteome</keyword>
<keyword evidence="3 6" id="KW-0812">Transmembrane</keyword>
<organism evidence="7 8">
    <name type="scientific">Fusobacterium equinum</name>
    <dbReference type="NCBI Taxonomy" id="134605"/>
    <lineage>
        <taxon>Bacteria</taxon>
        <taxon>Fusobacteriati</taxon>
        <taxon>Fusobacteriota</taxon>
        <taxon>Fusobacteriia</taxon>
        <taxon>Fusobacteriales</taxon>
        <taxon>Fusobacteriaceae</taxon>
        <taxon>Fusobacterium</taxon>
    </lineage>
</organism>
<sequence length="207" mass="23050">MLLDTSIIKGIIAGFILSLPFGPVGIYCMEVTIVEGRWKGYVSALGMVSIDVLYGMIALLFVNKVEDIIIRYEGYLTVLIGIFLIIIAIRKLTQPVTIKRVKHEFKTLLQGYFTFMFFALANISSIAVIILIFTTLRVFDSESPSMLCQVPLGIFAGGASLWFFTTTVLCRLRKTVEEGNLIRVSRVASCLILILGIYLIVQAIIKI</sequence>
<name>A0A133NB16_9FUSO</name>
<dbReference type="RefSeq" id="WP_010680268.1">
    <property type="nucleotide sequence ID" value="NZ_KQ956559.1"/>
</dbReference>
<evidence type="ECO:0000313" key="7">
    <source>
        <dbReference type="EMBL" id="KXA13487.1"/>
    </source>
</evidence>
<evidence type="ECO:0000313" key="8">
    <source>
        <dbReference type="Proteomes" id="UP000070617"/>
    </source>
</evidence>
<dbReference type="InterPro" id="IPR001123">
    <property type="entry name" value="LeuE-type"/>
</dbReference>
<evidence type="ECO:0008006" key="9">
    <source>
        <dbReference type="Google" id="ProtNLM"/>
    </source>
</evidence>
<evidence type="ECO:0000256" key="5">
    <source>
        <dbReference type="ARBA" id="ARBA00023136"/>
    </source>
</evidence>
<dbReference type="AlphaFoldDB" id="A0A133NB16"/>
<dbReference type="Proteomes" id="UP000070617">
    <property type="component" value="Unassembled WGS sequence"/>
</dbReference>
<feature type="transmembrane region" description="Helical" evidence="6">
    <location>
        <begin position="112"/>
        <end position="133"/>
    </location>
</feature>
<dbReference type="Pfam" id="PF01810">
    <property type="entry name" value="LysE"/>
    <property type="match status" value="1"/>
</dbReference>
<dbReference type="EMBL" id="LRPX01000069">
    <property type="protein sequence ID" value="KXA13487.1"/>
    <property type="molecule type" value="Genomic_DNA"/>
</dbReference>
<dbReference type="GO" id="GO:0005886">
    <property type="term" value="C:plasma membrane"/>
    <property type="evidence" value="ECO:0007669"/>
    <property type="project" value="UniProtKB-SubCell"/>
</dbReference>
<feature type="transmembrane region" description="Helical" evidence="6">
    <location>
        <begin position="41"/>
        <end position="62"/>
    </location>
</feature>
<evidence type="ECO:0000256" key="6">
    <source>
        <dbReference type="SAM" id="Phobius"/>
    </source>
</evidence>